<accession>A0A542XF69</accession>
<gene>
    <name evidence="2" type="ORF">FB554_2647</name>
</gene>
<dbReference type="EMBL" id="VFOK01000001">
    <property type="protein sequence ID" value="TQL34473.1"/>
    <property type="molecule type" value="Genomic_DNA"/>
</dbReference>
<dbReference type="Proteomes" id="UP000318336">
    <property type="component" value="Unassembled WGS sequence"/>
</dbReference>
<proteinExistence type="predicted"/>
<keyword evidence="1" id="KW-0812">Transmembrane</keyword>
<sequence length="69" mass="7345">MRRAPNFPQFMIIGGLIGVLLGLYVGQRGESGSYSDATAMGLFAVLFGAIGVMIATAIALALDKRSRRR</sequence>
<reference evidence="2 3" key="1">
    <citation type="submission" date="2019-06" db="EMBL/GenBank/DDBJ databases">
        <title>Sequencing the genomes of 1000 actinobacteria strains.</title>
        <authorList>
            <person name="Klenk H.-P."/>
        </authorList>
    </citation>
    <scope>NUCLEOTIDE SEQUENCE [LARGE SCALE GENOMIC DNA]</scope>
    <source>
        <strain evidence="2 3">DSM 24617</strain>
    </source>
</reference>
<comment type="caution">
    <text evidence="2">The sequence shown here is derived from an EMBL/GenBank/DDBJ whole genome shotgun (WGS) entry which is preliminary data.</text>
</comment>
<feature type="transmembrane region" description="Helical" evidence="1">
    <location>
        <begin position="37"/>
        <end position="62"/>
    </location>
</feature>
<name>A0A542XF69_9MICO</name>
<keyword evidence="3" id="KW-1185">Reference proteome</keyword>
<keyword evidence="1" id="KW-1133">Transmembrane helix</keyword>
<evidence type="ECO:0000313" key="2">
    <source>
        <dbReference type="EMBL" id="TQL34473.1"/>
    </source>
</evidence>
<dbReference type="AlphaFoldDB" id="A0A542XF69"/>
<evidence type="ECO:0000313" key="3">
    <source>
        <dbReference type="Proteomes" id="UP000318336"/>
    </source>
</evidence>
<protein>
    <submittedName>
        <fullName evidence="2">Uncharacterized protein</fullName>
    </submittedName>
</protein>
<evidence type="ECO:0000256" key="1">
    <source>
        <dbReference type="SAM" id="Phobius"/>
    </source>
</evidence>
<keyword evidence="1" id="KW-0472">Membrane</keyword>
<organism evidence="2 3">
    <name type="scientific">Barrientosiimonas humi</name>
    <dbReference type="NCBI Taxonomy" id="999931"/>
    <lineage>
        <taxon>Bacteria</taxon>
        <taxon>Bacillati</taxon>
        <taxon>Actinomycetota</taxon>
        <taxon>Actinomycetes</taxon>
        <taxon>Micrococcales</taxon>
        <taxon>Dermacoccaceae</taxon>
        <taxon>Barrientosiimonas</taxon>
    </lineage>
</organism>
<feature type="transmembrane region" description="Helical" evidence="1">
    <location>
        <begin position="7"/>
        <end position="25"/>
    </location>
</feature>